<reference evidence="16 17" key="1">
    <citation type="submission" date="2014-04" db="EMBL/GenBank/DDBJ databases">
        <authorList>
            <consortium name="DOE Joint Genome Institute"/>
            <person name="Kuo A."/>
            <person name="Gay G."/>
            <person name="Dore J."/>
            <person name="Kohler A."/>
            <person name="Nagy L.G."/>
            <person name="Floudas D."/>
            <person name="Copeland A."/>
            <person name="Barry K.W."/>
            <person name="Cichocki N."/>
            <person name="Veneault-Fourrey C."/>
            <person name="LaButti K."/>
            <person name="Lindquist E.A."/>
            <person name="Lipzen A."/>
            <person name="Lundell T."/>
            <person name="Morin E."/>
            <person name="Murat C."/>
            <person name="Sun H."/>
            <person name="Tunlid A."/>
            <person name="Henrissat B."/>
            <person name="Grigoriev I.V."/>
            <person name="Hibbett D.S."/>
            <person name="Martin F."/>
            <person name="Nordberg H.P."/>
            <person name="Cantor M.N."/>
            <person name="Hua S.X."/>
        </authorList>
    </citation>
    <scope>NUCLEOTIDE SEQUENCE [LARGE SCALE GENOMIC DNA]</scope>
    <source>
        <strain evidence="17">h7</strain>
    </source>
</reference>
<feature type="domain" description="Pre-mRNA-splicing factor Syf1-like N-terminal HAT-repeats" evidence="15">
    <location>
        <begin position="175"/>
        <end position="266"/>
    </location>
</feature>
<dbReference type="PANTHER" id="PTHR11246:SF5">
    <property type="entry name" value="PRE-MRNA-SPLICING FACTOR SYF1"/>
    <property type="match status" value="1"/>
</dbReference>
<evidence type="ECO:0000259" key="14">
    <source>
        <dbReference type="Pfam" id="PF23231"/>
    </source>
</evidence>
<evidence type="ECO:0000313" key="16">
    <source>
        <dbReference type="EMBL" id="KIM49290.1"/>
    </source>
</evidence>
<evidence type="ECO:0000313" key="17">
    <source>
        <dbReference type="Proteomes" id="UP000053424"/>
    </source>
</evidence>
<feature type="domain" description="Pre-mRNA-splicing factor Syf1/CRNKL1-like C-terminal HAT-repeats" evidence="14">
    <location>
        <begin position="556"/>
        <end position="948"/>
    </location>
</feature>
<accession>A0A0C3CKS8</accession>
<evidence type="ECO:0000256" key="12">
    <source>
        <dbReference type="SAM" id="MobiDB-lite"/>
    </source>
</evidence>
<proteinExistence type="inferred from homology"/>
<dbReference type="Pfam" id="PF23233">
    <property type="entry name" value="HAT_Syf1_CNRKL1_N"/>
    <property type="match status" value="1"/>
</dbReference>
<dbReference type="GO" id="GO:0000974">
    <property type="term" value="C:Prp19 complex"/>
    <property type="evidence" value="ECO:0007669"/>
    <property type="project" value="TreeGrafter"/>
</dbReference>
<dbReference type="InterPro" id="IPR011990">
    <property type="entry name" value="TPR-like_helical_dom_sf"/>
</dbReference>
<dbReference type="Pfam" id="PF23231">
    <property type="entry name" value="HAT_Syf1_CNRKL1_C"/>
    <property type="match status" value="1"/>
</dbReference>
<dbReference type="SMART" id="SM00386">
    <property type="entry name" value="HAT"/>
    <property type="match status" value="12"/>
</dbReference>
<dbReference type="HOGENOM" id="CLU_007736_1_0_1"/>
<keyword evidence="8" id="KW-0539">Nucleus</keyword>
<evidence type="ECO:0000256" key="5">
    <source>
        <dbReference type="ARBA" id="ARBA00022728"/>
    </source>
</evidence>
<evidence type="ECO:0000256" key="7">
    <source>
        <dbReference type="ARBA" id="ARBA00023187"/>
    </source>
</evidence>
<dbReference type="FunFam" id="1.25.40.10:FF:000023">
    <property type="entry name" value="Pre-mRNA-splicing factor SYF1"/>
    <property type="match status" value="1"/>
</dbReference>
<dbReference type="AlphaFoldDB" id="A0A0C3CKS8"/>
<reference evidence="17" key="2">
    <citation type="submission" date="2015-01" db="EMBL/GenBank/DDBJ databases">
        <title>Evolutionary Origins and Diversification of the Mycorrhizal Mutualists.</title>
        <authorList>
            <consortium name="DOE Joint Genome Institute"/>
            <consortium name="Mycorrhizal Genomics Consortium"/>
            <person name="Kohler A."/>
            <person name="Kuo A."/>
            <person name="Nagy L.G."/>
            <person name="Floudas D."/>
            <person name="Copeland A."/>
            <person name="Barry K.W."/>
            <person name="Cichocki N."/>
            <person name="Veneault-Fourrey C."/>
            <person name="LaButti K."/>
            <person name="Lindquist E.A."/>
            <person name="Lipzen A."/>
            <person name="Lundell T."/>
            <person name="Morin E."/>
            <person name="Murat C."/>
            <person name="Riley R."/>
            <person name="Ohm R."/>
            <person name="Sun H."/>
            <person name="Tunlid A."/>
            <person name="Henrissat B."/>
            <person name="Grigoriev I.V."/>
            <person name="Hibbett D.S."/>
            <person name="Martin F."/>
        </authorList>
    </citation>
    <scope>NUCLEOTIDE SEQUENCE [LARGE SCALE GENOMIC DNA]</scope>
    <source>
        <strain evidence="17">h7</strain>
    </source>
</reference>
<keyword evidence="7" id="KW-0508">mRNA splicing</keyword>
<dbReference type="InterPro" id="IPR055430">
    <property type="entry name" value="HAT_Syf1_CNRKL1_C"/>
</dbReference>
<comment type="subunit">
    <text evidence="3">Associated with the spliceosome.</text>
</comment>
<evidence type="ECO:0000256" key="9">
    <source>
        <dbReference type="ARBA" id="ARBA00037272"/>
    </source>
</evidence>
<dbReference type="FunFam" id="1.25.40.10:FF:000137">
    <property type="entry name" value="Pre-mRNA-splicing factor syf1"/>
    <property type="match status" value="1"/>
</dbReference>
<evidence type="ECO:0000256" key="6">
    <source>
        <dbReference type="ARBA" id="ARBA00022737"/>
    </source>
</evidence>
<evidence type="ECO:0000256" key="1">
    <source>
        <dbReference type="ARBA" id="ARBA00004123"/>
    </source>
</evidence>
<comment type="function">
    <text evidence="9">Involved in pre-mRNA splicing and cell cycle progression.</text>
</comment>
<dbReference type="Gene3D" id="1.25.40.10">
    <property type="entry name" value="Tetratricopeptide repeat domain"/>
    <property type="match status" value="3"/>
</dbReference>
<dbReference type="GO" id="GO:0071014">
    <property type="term" value="C:post-mRNA release spliceosomal complex"/>
    <property type="evidence" value="ECO:0007669"/>
    <property type="project" value="TreeGrafter"/>
</dbReference>
<dbReference type="SUPFAM" id="SSF48452">
    <property type="entry name" value="TPR-like"/>
    <property type="match status" value="4"/>
</dbReference>
<evidence type="ECO:0000259" key="15">
    <source>
        <dbReference type="Pfam" id="PF23233"/>
    </source>
</evidence>
<dbReference type="OrthoDB" id="10067343at2759"/>
<evidence type="ECO:0000259" key="13">
    <source>
        <dbReference type="Pfam" id="PF23220"/>
    </source>
</evidence>
<gene>
    <name evidence="16" type="ORF">M413DRAFT_438475</name>
</gene>
<name>A0A0C3CKS8_HEBCY</name>
<keyword evidence="5" id="KW-0747">Spliceosome</keyword>
<keyword evidence="4" id="KW-0507">mRNA processing</keyword>
<comment type="subcellular location">
    <subcellularLocation>
        <location evidence="1">Nucleus</location>
    </subcellularLocation>
</comment>
<dbReference type="InterPro" id="IPR003107">
    <property type="entry name" value="HAT"/>
</dbReference>
<feature type="domain" description="Pre-mRNA-splicing factor SYF1 central HAT repeats" evidence="13">
    <location>
        <begin position="401"/>
        <end position="554"/>
    </location>
</feature>
<dbReference type="FunFam" id="1.25.40.10:FF:000038">
    <property type="entry name" value="Putative pre-mRNA-splicing factor SYF1"/>
    <property type="match status" value="1"/>
</dbReference>
<dbReference type="InterPro" id="IPR055433">
    <property type="entry name" value="HAT_Syf1-like_N"/>
</dbReference>
<organism evidence="16 17">
    <name type="scientific">Hebeloma cylindrosporum</name>
    <dbReference type="NCBI Taxonomy" id="76867"/>
    <lineage>
        <taxon>Eukaryota</taxon>
        <taxon>Fungi</taxon>
        <taxon>Dikarya</taxon>
        <taxon>Basidiomycota</taxon>
        <taxon>Agaricomycotina</taxon>
        <taxon>Agaricomycetes</taxon>
        <taxon>Agaricomycetidae</taxon>
        <taxon>Agaricales</taxon>
        <taxon>Agaricineae</taxon>
        <taxon>Hymenogastraceae</taxon>
        <taxon>Hebeloma</taxon>
    </lineage>
</organism>
<evidence type="ECO:0000256" key="2">
    <source>
        <dbReference type="ARBA" id="ARBA00008644"/>
    </source>
</evidence>
<dbReference type="InterPro" id="IPR045075">
    <property type="entry name" value="Syf1-like"/>
</dbReference>
<keyword evidence="17" id="KW-1185">Reference proteome</keyword>
<dbReference type="STRING" id="686832.A0A0C3CKS8"/>
<comment type="similarity">
    <text evidence="2">Belongs to the crooked-neck family.</text>
</comment>
<dbReference type="PANTHER" id="PTHR11246">
    <property type="entry name" value="PRE-MRNA SPLICING FACTOR"/>
    <property type="match status" value="1"/>
</dbReference>
<dbReference type="Pfam" id="PF23220">
    <property type="entry name" value="HAT_Syf1_M"/>
    <property type="match status" value="1"/>
</dbReference>
<feature type="region of interest" description="Disordered" evidence="12">
    <location>
        <begin position="970"/>
        <end position="992"/>
    </location>
</feature>
<keyword evidence="6" id="KW-0677">Repeat</keyword>
<dbReference type="GO" id="GO:0071007">
    <property type="term" value="C:U2-type catalytic step 2 spliceosome"/>
    <property type="evidence" value="ECO:0007669"/>
    <property type="project" value="TreeGrafter"/>
</dbReference>
<evidence type="ECO:0000256" key="4">
    <source>
        <dbReference type="ARBA" id="ARBA00022664"/>
    </source>
</evidence>
<evidence type="ECO:0000256" key="3">
    <source>
        <dbReference type="ARBA" id="ARBA00011524"/>
    </source>
</evidence>
<dbReference type="Proteomes" id="UP000053424">
    <property type="component" value="Unassembled WGS sequence"/>
</dbReference>
<dbReference type="EMBL" id="KN831768">
    <property type="protein sequence ID" value="KIM49290.1"/>
    <property type="molecule type" value="Genomic_DNA"/>
</dbReference>
<evidence type="ECO:0000256" key="11">
    <source>
        <dbReference type="ARBA" id="ARBA00067212"/>
    </source>
</evidence>
<sequence>MPSVAQKRPSIQELSSYFPLTFPIPSPTTHPDLITTNDLHREEDLLRNPTSFRAWWAAITAMRESFVAQQKTELLTSKIPEDISIILGPLASPLARLSLQRLTYIYEAALSQFPNSFKLWKSYLMMRMSFTLGRVVPKKRAGGRKKFPEMKEALEEEEEYPDEWETPLDPVVGWEEWKSLISVFERGLMWLPKLPRLWLMYISVFFHPQCPSPLSYTHARRTFDRALRTLPPSLHSRIWTKYLLWAEKKGGETTVFVYRRYLAVDPSLTERFTRLLLSPSNSAPRPLEAAKLLLSLARKAARGEYSSPESKSPYQLLEDWIEVVEKYPEEVGLGVEETIESNVAIAKEDAETEASKADHSAENPAVKSGQLIRMAGPPVPVTADGKPTAPYSEDEDPASPKKFNVESIIRKDGLAVYKDQAGRLWTGLATYWIKRGEFDRAKDIFEQGTKSVLTIRDFTQIFDAYAEFDETLISALMEALEGEEDEDELAETEKELDMRMKDFEALTDRRPFLLNDVLIRRNPNDVQEWEKRVALWGDNDEEVSKTYTRALETITPRKATPNLHRLYVNFAKFYEEGGVSGQAEPDLDSARKILEKATKVNFRAVEDLAEIWCEWSEMELRHDNYDEAIRVMQRATAIPKNIRINYHDHALSAQARLFKSIKLWSFYVDLEESIGTVDSTKAVYDKILELRIANAQIIVNYAAFLEENHYFEDSFKVYERGVELFTFPVSFEIWNIYLSKFVKRYGGSKLERARDLFEQALEKCPPKSCKPLFLMYAHLEEDFGLAKRSMAIYERATQVVADEDKFEMFSIYIAKATANFGLPATRPIYERALEFLPDRQTAEMCLRFAALERKLGEIDRARAIYAHASQFCDPRVNPQFWSEWNTFEIETGSEDTFREMLRIKRSVQAQFNTEASYLAAQTISARQGTKKMEDSDDLQDAMAAAEKQAYNGANGPAFVAAKTSGDKLASSARDVAPQATNADEIQISDDEM</sequence>
<evidence type="ECO:0000256" key="10">
    <source>
        <dbReference type="ARBA" id="ARBA00039472"/>
    </source>
</evidence>
<evidence type="ECO:0000256" key="8">
    <source>
        <dbReference type="ARBA" id="ARBA00023242"/>
    </source>
</evidence>
<dbReference type="GO" id="GO:0000349">
    <property type="term" value="P:generation of catalytic spliceosome for first transesterification step"/>
    <property type="evidence" value="ECO:0007669"/>
    <property type="project" value="TreeGrafter"/>
</dbReference>
<dbReference type="InterPro" id="IPR056350">
    <property type="entry name" value="HAT_Syf1_central"/>
</dbReference>
<protein>
    <recommendedName>
        <fullName evidence="10">Pre-mRNA-splicing factor SYF1</fullName>
    </recommendedName>
    <alternativeName>
        <fullName evidence="11">Pre-mRNA-splicing factor syf1</fullName>
    </alternativeName>
</protein>